<dbReference type="PANTHER" id="PTHR39209">
    <property type="match status" value="1"/>
</dbReference>
<evidence type="ECO:0000313" key="3">
    <source>
        <dbReference type="Proteomes" id="UP000033750"/>
    </source>
</evidence>
<gene>
    <name evidence="2" type="ORF">MMELEA_04860</name>
</gene>
<dbReference type="Proteomes" id="UP000033750">
    <property type="component" value="Unassembled WGS sequence"/>
</dbReference>
<dbReference type="GO" id="GO:0004826">
    <property type="term" value="F:phenylalanine-tRNA ligase activity"/>
    <property type="evidence" value="ECO:0007669"/>
    <property type="project" value="InterPro"/>
</dbReference>
<reference evidence="2 3" key="1">
    <citation type="submission" date="2015-03" db="EMBL/GenBank/DDBJ databases">
        <title>Genome sequence of Mycoplasma meleagridis strain ATCC 25294.</title>
        <authorList>
            <person name="Yacoub E."/>
            <person name="Blanchard A."/>
            <person name="Sirand-Pugnet P."/>
            <person name="Mardassi B.B.A."/>
        </authorList>
    </citation>
    <scope>NUCLEOTIDE SEQUENCE [LARGE SCALE GENOMIC DNA]</scope>
    <source>
        <strain evidence="2 3">ATCC 25294</strain>
    </source>
</reference>
<dbReference type="InterPro" id="IPR020825">
    <property type="entry name" value="Phe-tRNA_synthase-like_B3/B4"/>
</dbReference>
<dbReference type="AlphaFoldDB" id="A0A0F5H1U1"/>
<proteinExistence type="predicted"/>
<dbReference type="GO" id="GO:0003723">
    <property type="term" value="F:RNA binding"/>
    <property type="evidence" value="ECO:0007669"/>
    <property type="project" value="InterPro"/>
</dbReference>
<dbReference type="PANTHER" id="PTHR39209:SF2">
    <property type="entry name" value="CYTOPLASMIC PROTEIN"/>
    <property type="match status" value="1"/>
</dbReference>
<protein>
    <recommendedName>
        <fullName evidence="1">B3/B4 tRNA-binding domain-containing protein</fullName>
    </recommendedName>
</protein>
<dbReference type="Pfam" id="PF03483">
    <property type="entry name" value="B3_4"/>
    <property type="match status" value="1"/>
</dbReference>
<comment type="caution">
    <text evidence="2">The sequence shown here is derived from an EMBL/GenBank/DDBJ whole genome shotgun (WGS) entry which is preliminary data.</text>
</comment>
<keyword evidence="3" id="KW-1185">Reference proteome</keyword>
<organism evidence="2 3">
    <name type="scientific">Mycoplasmopsis meleagridis ATCC 25294</name>
    <dbReference type="NCBI Taxonomy" id="1264554"/>
    <lineage>
        <taxon>Bacteria</taxon>
        <taxon>Bacillati</taxon>
        <taxon>Mycoplasmatota</taxon>
        <taxon>Mycoplasmoidales</taxon>
        <taxon>Metamycoplasmataceae</taxon>
        <taxon>Mycoplasmopsis</taxon>
    </lineage>
</organism>
<dbReference type="PATRIC" id="fig|1264554.4.peg.431"/>
<dbReference type="SUPFAM" id="SSF56037">
    <property type="entry name" value="PheT/TilS domain"/>
    <property type="match status" value="1"/>
</dbReference>
<dbReference type="InterPro" id="IPR005146">
    <property type="entry name" value="B3/B4_tRNA-bd"/>
</dbReference>
<dbReference type="Gene3D" id="3.50.40.10">
    <property type="entry name" value="Phenylalanyl-trna Synthetase, Chain B, domain 3"/>
    <property type="match status" value="1"/>
</dbReference>
<sequence length="233" mass="26897">MKKIIIDNLIFELYPNLNIATLVVKNLNASNKDKNYFLNLLDDALKYVPKHLPEEQLSENKVIKKWREAYKKFPNEKGNKSSVENLLKRAKNQNKLPSISPLVDVYNYISVKYGVPCGGEDLETIEGDIHFTFAKGNENFVTYGSNVNEPPKAGEVVYKDNAGIICRSFNWRESVRTMLRENSKNIVFFIEEVDENYTDVNLAIKELQNLIQEVFNTESSIYILNKEHNIIEI</sequence>
<dbReference type="STRING" id="29561.MM26B8_02510"/>
<feature type="domain" description="B3/B4 tRNA-binding" evidence="1">
    <location>
        <begin position="64"/>
        <end position="216"/>
    </location>
</feature>
<dbReference type="EMBL" id="JZXN01000016">
    <property type="protein sequence ID" value="KKB26807.1"/>
    <property type="molecule type" value="Genomic_DNA"/>
</dbReference>
<evidence type="ECO:0000259" key="1">
    <source>
        <dbReference type="SMART" id="SM00873"/>
    </source>
</evidence>
<dbReference type="OrthoDB" id="276580at2"/>
<dbReference type="SMART" id="SM00873">
    <property type="entry name" value="B3_4"/>
    <property type="match status" value="1"/>
</dbReference>
<accession>A0A0F5H1U1</accession>
<dbReference type="RefSeq" id="WP_046096912.1">
    <property type="nucleotide sequence ID" value="NZ_JZXN01000016.1"/>
</dbReference>
<name>A0A0F5H1U1_9BACT</name>
<evidence type="ECO:0000313" key="2">
    <source>
        <dbReference type="EMBL" id="KKB26807.1"/>
    </source>
</evidence>